<feature type="transmembrane region" description="Helical" evidence="1">
    <location>
        <begin position="79"/>
        <end position="99"/>
    </location>
</feature>
<dbReference type="InterPro" id="IPR032751">
    <property type="entry name" value="Fuseless"/>
</dbReference>
<gene>
    <name evidence="2" type="ORF">KP79_PYT21407</name>
</gene>
<accession>A0A210PXL2</accession>
<dbReference type="PANTHER" id="PTHR35270:SF2">
    <property type="entry name" value="FUSELESS, ISOFORM A"/>
    <property type="match status" value="1"/>
</dbReference>
<dbReference type="EMBL" id="NEDP02005415">
    <property type="protein sequence ID" value="OWF41227.1"/>
    <property type="molecule type" value="Genomic_DNA"/>
</dbReference>
<feature type="transmembrane region" description="Helical" evidence="1">
    <location>
        <begin position="249"/>
        <end position="273"/>
    </location>
</feature>
<feature type="transmembrane region" description="Helical" evidence="1">
    <location>
        <begin position="285"/>
        <end position="303"/>
    </location>
</feature>
<reference evidence="2 3" key="1">
    <citation type="journal article" date="2017" name="Nat. Ecol. Evol.">
        <title>Scallop genome provides insights into evolution of bilaterian karyotype and development.</title>
        <authorList>
            <person name="Wang S."/>
            <person name="Zhang J."/>
            <person name="Jiao W."/>
            <person name="Li J."/>
            <person name="Xun X."/>
            <person name="Sun Y."/>
            <person name="Guo X."/>
            <person name="Huan P."/>
            <person name="Dong B."/>
            <person name="Zhang L."/>
            <person name="Hu X."/>
            <person name="Sun X."/>
            <person name="Wang J."/>
            <person name="Zhao C."/>
            <person name="Wang Y."/>
            <person name="Wang D."/>
            <person name="Huang X."/>
            <person name="Wang R."/>
            <person name="Lv J."/>
            <person name="Li Y."/>
            <person name="Zhang Z."/>
            <person name="Liu B."/>
            <person name="Lu W."/>
            <person name="Hui Y."/>
            <person name="Liang J."/>
            <person name="Zhou Z."/>
            <person name="Hou R."/>
            <person name="Li X."/>
            <person name="Liu Y."/>
            <person name="Li H."/>
            <person name="Ning X."/>
            <person name="Lin Y."/>
            <person name="Zhao L."/>
            <person name="Xing Q."/>
            <person name="Dou J."/>
            <person name="Li Y."/>
            <person name="Mao J."/>
            <person name="Guo H."/>
            <person name="Dou H."/>
            <person name="Li T."/>
            <person name="Mu C."/>
            <person name="Jiang W."/>
            <person name="Fu Q."/>
            <person name="Fu X."/>
            <person name="Miao Y."/>
            <person name="Liu J."/>
            <person name="Yu Q."/>
            <person name="Li R."/>
            <person name="Liao H."/>
            <person name="Li X."/>
            <person name="Kong Y."/>
            <person name="Jiang Z."/>
            <person name="Chourrout D."/>
            <person name="Li R."/>
            <person name="Bao Z."/>
        </authorList>
    </citation>
    <scope>NUCLEOTIDE SEQUENCE [LARGE SCALE GENOMIC DNA]</scope>
    <source>
        <strain evidence="2 3">PY_sf001</strain>
    </source>
</reference>
<organism evidence="2 3">
    <name type="scientific">Mizuhopecten yessoensis</name>
    <name type="common">Japanese scallop</name>
    <name type="synonym">Patinopecten yessoensis</name>
    <dbReference type="NCBI Taxonomy" id="6573"/>
    <lineage>
        <taxon>Eukaryota</taxon>
        <taxon>Metazoa</taxon>
        <taxon>Spiralia</taxon>
        <taxon>Lophotrochozoa</taxon>
        <taxon>Mollusca</taxon>
        <taxon>Bivalvia</taxon>
        <taxon>Autobranchia</taxon>
        <taxon>Pteriomorphia</taxon>
        <taxon>Pectinida</taxon>
        <taxon>Pectinoidea</taxon>
        <taxon>Pectinidae</taxon>
        <taxon>Mizuhopecten</taxon>
    </lineage>
</organism>
<feature type="transmembrane region" description="Helical" evidence="1">
    <location>
        <begin position="48"/>
        <end position="67"/>
    </location>
</feature>
<protein>
    <submittedName>
        <fullName evidence="2">Uncharacterized protein</fullName>
    </submittedName>
</protein>
<keyword evidence="1" id="KW-0812">Transmembrane</keyword>
<comment type="caution">
    <text evidence="2">The sequence shown here is derived from an EMBL/GenBank/DDBJ whole genome shotgun (WGS) entry which is preliminary data.</text>
</comment>
<feature type="transmembrane region" description="Helical" evidence="1">
    <location>
        <begin position="119"/>
        <end position="136"/>
    </location>
</feature>
<evidence type="ECO:0000256" key="1">
    <source>
        <dbReference type="SAM" id="Phobius"/>
    </source>
</evidence>
<dbReference type="AlphaFoldDB" id="A0A210PXL2"/>
<dbReference type="Proteomes" id="UP000242188">
    <property type="component" value="Unassembled WGS sequence"/>
</dbReference>
<evidence type="ECO:0000313" key="2">
    <source>
        <dbReference type="EMBL" id="OWF41227.1"/>
    </source>
</evidence>
<sequence length="376" mass="42509">MEPTSNACVAVLDFLMSFLVISTCVVFFWRGTWGIFDAYLYPDNMELSAWICFTCGNFVLIFTGLLQTYISRINTFKNIVVHFILSRLHIYIISTGSVAQWRGIWNLQDHYTGTSWQSALTSTIIGSGVICCLRCTKSIMTSAPLLVAHDTDHVTLFRVTGRLGSEVGNSPRFMVDMVMTPLLVHTFVVVFWRGLWSLMNIYLYPEDDAQSGIYSLVAGLALAYPTVIGQHLILPFVKNPDNKHSMCRVLLLNLYLVMASCLPVAHWRGIWFLQDAWLIPENKVISAWMSHTIGFLGGVLVLSSKSIPVSGCFLDSSIGKDNQRLINLTYFKKLWDNVCNQESAKCQNGHEEKDIASRQNYENNNKAIEFTYITHL</sequence>
<dbReference type="OrthoDB" id="45313at2759"/>
<proteinExistence type="predicted"/>
<keyword evidence="1" id="KW-0472">Membrane</keyword>
<keyword evidence="3" id="KW-1185">Reference proteome</keyword>
<keyword evidence="1" id="KW-1133">Transmembrane helix</keyword>
<dbReference type="PANTHER" id="PTHR35270">
    <property type="entry name" value="FUSELESS, ISOFORM A"/>
    <property type="match status" value="1"/>
</dbReference>
<feature type="transmembrane region" description="Helical" evidence="1">
    <location>
        <begin position="7"/>
        <end position="28"/>
    </location>
</feature>
<name>A0A210PXL2_MIZYE</name>
<dbReference type="Pfam" id="PF15993">
    <property type="entry name" value="Fuseless"/>
    <property type="match status" value="1"/>
</dbReference>
<feature type="transmembrane region" description="Helical" evidence="1">
    <location>
        <begin position="212"/>
        <end position="237"/>
    </location>
</feature>
<evidence type="ECO:0000313" key="3">
    <source>
        <dbReference type="Proteomes" id="UP000242188"/>
    </source>
</evidence>